<accession>A0A1X7NTC4</accession>
<dbReference type="Gene3D" id="3.40.630.30">
    <property type="match status" value="1"/>
</dbReference>
<comment type="similarity">
    <text evidence="3">Belongs to the acetyltransferase family. RimJ subfamily.</text>
</comment>
<evidence type="ECO:0000256" key="2">
    <source>
        <dbReference type="ARBA" id="ARBA00023315"/>
    </source>
</evidence>
<dbReference type="PANTHER" id="PTHR43792">
    <property type="entry name" value="GNAT FAMILY, PUTATIVE (AFU_ORTHOLOGUE AFUA_3G00765)-RELATED-RELATED"/>
    <property type="match status" value="1"/>
</dbReference>
<dbReference type="PANTHER" id="PTHR43792:SF8">
    <property type="entry name" value="[RIBOSOMAL PROTEIN US5]-ALANINE N-ACETYLTRANSFERASE"/>
    <property type="match status" value="1"/>
</dbReference>
<evidence type="ECO:0000256" key="3">
    <source>
        <dbReference type="ARBA" id="ARBA00038502"/>
    </source>
</evidence>
<gene>
    <name evidence="5" type="ORF">SAMN02982922_2561</name>
</gene>
<dbReference type="InterPro" id="IPR051531">
    <property type="entry name" value="N-acetyltransferase"/>
</dbReference>
<reference evidence="5 6" key="1">
    <citation type="submission" date="2017-04" db="EMBL/GenBank/DDBJ databases">
        <authorList>
            <person name="Afonso C.L."/>
            <person name="Miller P.J."/>
            <person name="Scott M.A."/>
            <person name="Spackman E."/>
            <person name="Goraichik I."/>
            <person name="Dimitrov K.M."/>
            <person name="Suarez D.L."/>
            <person name="Swayne D.E."/>
        </authorList>
    </citation>
    <scope>NUCLEOTIDE SEQUENCE [LARGE SCALE GENOMIC DNA]</scope>
    <source>
        <strain evidence="5 6">B5P</strain>
    </source>
</reference>
<dbReference type="InterPro" id="IPR016181">
    <property type="entry name" value="Acyl_CoA_acyltransferase"/>
</dbReference>
<feature type="domain" description="N-acetyltransferase" evidence="4">
    <location>
        <begin position="19"/>
        <end position="189"/>
    </location>
</feature>
<dbReference type="RefSeq" id="WP_085464496.1">
    <property type="nucleotide sequence ID" value="NZ_FXBL01000004.1"/>
</dbReference>
<protein>
    <submittedName>
        <fullName evidence="5">Ribosomal-protein-alanine N-acetyltransferase</fullName>
    </submittedName>
</protein>
<dbReference type="EMBL" id="FXBL01000004">
    <property type="protein sequence ID" value="SMH41418.1"/>
    <property type="molecule type" value="Genomic_DNA"/>
</dbReference>
<keyword evidence="6" id="KW-1185">Reference proteome</keyword>
<evidence type="ECO:0000313" key="5">
    <source>
        <dbReference type="EMBL" id="SMH41418.1"/>
    </source>
</evidence>
<dbReference type="PROSITE" id="PS51186">
    <property type="entry name" value="GNAT"/>
    <property type="match status" value="1"/>
</dbReference>
<organism evidence="5 6">
    <name type="scientific">Mesorhizobium australicum</name>
    <dbReference type="NCBI Taxonomy" id="536018"/>
    <lineage>
        <taxon>Bacteria</taxon>
        <taxon>Pseudomonadati</taxon>
        <taxon>Pseudomonadota</taxon>
        <taxon>Alphaproteobacteria</taxon>
        <taxon>Hyphomicrobiales</taxon>
        <taxon>Phyllobacteriaceae</taxon>
        <taxon>Mesorhizobium</taxon>
    </lineage>
</organism>
<name>A0A1X7NTC4_9HYPH</name>
<dbReference type="SUPFAM" id="SSF55729">
    <property type="entry name" value="Acyl-CoA N-acyltransferases (Nat)"/>
    <property type="match status" value="1"/>
</dbReference>
<proteinExistence type="inferred from homology"/>
<sequence>MFALPFFRQPKPTLAGQKVTLRPPVASDYAQWAALRRESQNFLSPWEPKWAADELDRGAWRQRMRRYREEMAQGSGIPFLIFEKSTGKLTGGITLGNIRHGVAQSGQIGYWMGVGHAGKGYMHEAVDLVVSFGFETLRLHRIEAACIPSNDRSIRVLEKAGFQREGLLRSYLRINGAWQDHLLYALIAGDGGSKQEQG</sequence>
<keyword evidence="2" id="KW-0012">Acyltransferase</keyword>
<evidence type="ECO:0000259" key="4">
    <source>
        <dbReference type="PROSITE" id="PS51186"/>
    </source>
</evidence>
<keyword evidence="1 5" id="KW-0808">Transferase</keyword>
<dbReference type="OrthoDB" id="9801669at2"/>
<dbReference type="Proteomes" id="UP000193083">
    <property type="component" value="Unassembled WGS sequence"/>
</dbReference>
<dbReference type="AlphaFoldDB" id="A0A1X7NTC4"/>
<evidence type="ECO:0000256" key="1">
    <source>
        <dbReference type="ARBA" id="ARBA00022679"/>
    </source>
</evidence>
<dbReference type="GO" id="GO:0005737">
    <property type="term" value="C:cytoplasm"/>
    <property type="evidence" value="ECO:0007669"/>
    <property type="project" value="TreeGrafter"/>
</dbReference>
<dbReference type="InterPro" id="IPR000182">
    <property type="entry name" value="GNAT_dom"/>
</dbReference>
<dbReference type="Pfam" id="PF13302">
    <property type="entry name" value="Acetyltransf_3"/>
    <property type="match status" value="1"/>
</dbReference>
<evidence type="ECO:0000313" key="6">
    <source>
        <dbReference type="Proteomes" id="UP000193083"/>
    </source>
</evidence>
<dbReference type="GO" id="GO:0008999">
    <property type="term" value="F:protein-N-terminal-alanine acetyltransferase activity"/>
    <property type="evidence" value="ECO:0007669"/>
    <property type="project" value="TreeGrafter"/>
</dbReference>